<feature type="domain" description="Phage conserved hypothetical protein C-terminal" evidence="2">
    <location>
        <begin position="160"/>
        <end position="231"/>
    </location>
</feature>
<name>A0A1H8UEJ7_9ACTN</name>
<dbReference type="AlphaFoldDB" id="A0A1H8UEJ7"/>
<dbReference type="EMBL" id="FOEC01000007">
    <property type="protein sequence ID" value="SEO81588.1"/>
    <property type="molecule type" value="Genomic_DNA"/>
</dbReference>
<evidence type="ECO:0000313" key="5">
    <source>
        <dbReference type="Proteomes" id="UP000182975"/>
    </source>
</evidence>
<feature type="compositionally biased region" description="Basic and acidic residues" evidence="1">
    <location>
        <begin position="125"/>
        <end position="134"/>
    </location>
</feature>
<dbReference type="RefSeq" id="WP_066661665.1">
    <property type="nucleotide sequence ID" value="NZ_CP011402.1"/>
</dbReference>
<dbReference type="OrthoDB" id="7365718at2"/>
<evidence type="ECO:0000313" key="4">
    <source>
        <dbReference type="EMBL" id="SEP01591.1"/>
    </source>
</evidence>
<evidence type="ECO:0000259" key="2">
    <source>
        <dbReference type="Pfam" id="PF09524"/>
    </source>
</evidence>
<gene>
    <name evidence="3" type="ORF">SAMN02910314_01300</name>
    <name evidence="4" type="ORF">SAMN02910314_01924</name>
</gene>
<accession>A0A1H8UEJ7</accession>
<proteinExistence type="predicted"/>
<sequence>MLPDNAYMVIQSFMRDELHLAKTELLVYAVIHGFSQGGDGRFVGTNEFLSEWTGASERSVKAAVGSLCGKGLVEKGQAIIDGKSVRTLKAMGVQKLHPVQKLPLEGAEIAPTPCKNCTPYISKKDIEKDREKDNPPICPPSGESGKERDAATIAAVTDAVDHLNEKTGKAFRPTTASTVRHVSARLRESYTVDDLNAVTDLKCSEWLGDPRMAQYLRPETLFGPKFEGYLQQARASSGKARAYSRFRLRGEGGGNG</sequence>
<evidence type="ECO:0000256" key="1">
    <source>
        <dbReference type="SAM" id="MobiDB-lite"/>
    </source>
</evidence>
<dbReference type="InterPro" id="IPR011741">
    <property type="entry name" value="Phg_2220_C"/>
</dbReference>
<dbReference type="Pfam" id="PF09524">
    <property type="entry name" value="Phg_2220_C"/>
    <property type="match status" value="1"/>
</dbReference>
<evidence type="ECO:0000313" key="3">
    <source>
        <dbReference type="EMBL" id="SEO81588.1"/>
    </source>
</evidence>
<dbReference type="Proteomes" id="UP000182975">
    <property type="component" value="Unassembled WGS sequence"/>
</dbReference>
<protein>
    <recommendedName>
        <fullName evidence="2">Phage conserved hypothetical protein C-terminal domain-containing protein</fullName>
    </recommendedName>
</protein>
<dbReference type="NCBIfam" id="TIGR02220">
    <property type="entry name" value="phg_TIGR02220"/>
    <property type="match status" value="1"/>
</dbReference>
<reference evidence="4" key="1">
    <citation type="submission" date="2016-10" db="EMBL/GenBank/DDBJ databases">
        <authorList>
            <person name="de Groot N.N."/>
        </authorList>
    </citation>
    <scope>NUCLEOTIDE SEQUENCE [LARGE SCALE GENOMIC DNA]</scope>
    <source>
        <strain evidence="4">DSM 21843</strain>
    </source>
</reference>
<feature type="region of interest" description="Disordered" evidence="1">
    <location>
        <begin position="125"/>
        <end position="149"/>
    </location>
</feature>
<keyword evidence="5" id="KW-1185">Reference proteome</keyword>
<organism evidence="4 5">
    <name type="scientific">Denitrobacterium detoxificans</name>
    <dbReference type="NCBI Taxonomy" id="79604"/>
    <lineage>
        <taxon>Bacteria</taxon>
        <taxon>Bacillati</taxon>
        <taxon>Actinomycetota</taxon>
        <taxon>Coriobacteriia</taxon>
        <taxon>Eggerthellales</taxon>
        <taxon>Eggerthellaceae</taxon>
        <taxon>Denitrobacterium</taxon>
    </lineage>
</organism>
<dbReference type="EMBL" id="FOEC01000019">
    <property type="protein sequence ID" value="SEP01591.1"/>
    <property type="molecule type" value="Genomic_DNA"/>
</dbReference>
<reference evidence="5" key="2">
    <citation type="submission" date="2016-10" db="EMBL/GenBank/DDBJ databases">
        <authorList>
            <person name="Varghese N."/>
        </authorList>
    </citation>
    <scope>NUCLEOTIDE SEQUENCE [LARGE SCALE GENOMIC DNA]</scope>
    <source>
        <strain evidence="5">DSM 21843</strain>
    </source>
</reference>
<dbReference type="Pfam" id="PF13730">
    <property type="entry name" value="HTH_36"/>
    <property type="match status" value="1"/>
</dbReference>